<gene>
    <name evidence="5" type="primary">groEL</name>
</gene>
<sequence length="520" mass="59038">MKKQFSLFQQLRRNLQAVEDIDQCIKITLGPTGKNGIKANEKGKLSFLTNGSLLIKSLEFSTSSANIILKLLQEACSKTSLIAGDGATTTILLSCQLLKSSLRLVESGYNSIFLSNGLKKIAYFLTEKLLEFSHPISKIENLIGILKTTLGKKVSKELFSLLQQCILQIGRDGMLLVEENVSSENEIEIVQGIELNKGFASSYFINDIKNYEVIYEKPYLLITNINIQSINQIRDIIEYIKVENKPLVIVAEEITKEIISTLVLNNIQKKIQIVVVKYKGIEFQKTGILEDLALLTHSQYFPEKFQKITRNFEISDLGQAEKVIIKKEKSTFIISKFSKVLAKRRINELNRELLSAESEYEKSLFKIRIARLSGRIAKIKLGLSNKYEIEEQRQKIEKAIHTIKSSLEEGFVPGGGIFYLYLKEELSNWSNLNLIGEEIFASFIVLEALSRPIKELFNNTNTIFYPISQKLEQLGYPYGFDFMEQKIVHTLNNGLIDSSKSVRTILWNSISMIATLITSE</sequence>
<feature type="coiled-coil region" evidence="4">
    <location>
        <begin position="339"/>
        <end position="409"/>
    </location>
</feature>
<dbReference type="PANTHER" id="PTHR45633">
    <property type="entry name" value="60 KDA HEAT SHOCK PROTEIN, MITOCHONDRIAL"/>
    <property type="match status" value="1"/>
</dbReference>
<dbReference type="InterPro" id="IPR027410">
    <property type="entry name" value="TCP-1-like_intermed_sf"/>
</dbReference>
<dbReference type="InterPro" id="IPR027409">
    <property type="entry name" value="GroEL-like_apical_dom_sf"/>
</dbReference>
<evidence type="ECO:0000313" key="5">
    <source>
        <dbReference type="EMBL" id="AYO28670.1"/>
    </source>
</evidence>
<dbReference type="AlphaFoldDB" id="A0A3G2QZU8"/>
<evidence type="ECO:0000256" key="4">
    <source>
        <dbReference type="SAM" id="Coils"/>
    </source>
</evidence>
<dbReference type="Pfam" id="PF00118">
    <property type="entry name" value="Cpn60_TCP1"/>
    <property type="match status" value="1"/>
</dbReference>
<accession>A0A3G2QZU8</accession>
<keyword evidence="5" id="KW-0934">Plastid</keyword>
<dbReference type="FunFam" id="3.50.7.10:FF:000001">
    <property type="entry name" value="60 kDa chaperonin"/>
    <property type="match status" value="1"/>
</dbReference>
<keyword evidence="2" id="KW-0143">Chaperone</keyword>
<dbReference type="Gene3D" id="3.30.260.10">
    <property type="entry name" value="TCP-1-like chaperonin intermediate domain"/>
    <property type="match status" value="1"/>
</dbReference>
<evidence type="ECO:0000256" key="2">
    <source>
        <dbReference type="ARBA" id="ARBA00023186"/>
    </source>
</evidence>
<dbReference type="GO" id="GO:0042026">
    <property type="term" value="P:protein refolding"/>
    <property type="evidence" value="ECO:0007669"/>
    <property type="project" value="InterPro"/>
</dbReference>
<dbReference type="Gene3D" id="1.10.560.10">
    <property type="entry name" value="GroEL-like equatorial domain"/>
    <property type="match status" value="1"/>
</dbReference>
<dbReference type="PRINTS" id="PR00298">
    <property type="entry name" value="CHAPERONIN60"/>
</dbReference>
<geneLocation type="plastid" evidence="5"/>
<dbReference type="InterPro" id="IPR002423">
    <property type="entry name" value="Cpn60/GroEL/TCP-1"/>
</dbReference>
<dbReference type="SUPFAM" id="SSF52029">
    <property type="entry name" value="GroEL apical domain-like"/>
    <property type="match status" value="1"/>
</dbReference>
<dbReference type="EMBL" id="MH795132">
    <property type="protein sequence ID" value="AYO28670.1"/>
    <property type="molecule type" value="Genomic_DNA"/>
</dbReference>
<dbReference type="GO" id="GO:0140662">
    <property type="term" value="F:ATP-dependent protein folding chaperone"/>
    <property type="evidence" value="ECO:0007669"/>
    <property type="project" value="InterPro"/>
</dbReference>
<dbReference type="InterPro" id="IPR001844">
    <property type="entry name" value="Cpn60/GroEL"/>
</dbReference>
<name>A0A3G2QZU8_9STRA</name>
<comment type="similarity">
    <text evidence="1 3">Belongs to the chaperonin (HSP60) family.</text>
</comment>
<proteinExistence type="inferred from homology"/>
<dbReference type="GO" id="GO:0005524">
    <property type="term" value="F:ATP binding"/>
    <property type="evidence" value="ECO:0007669"/>
    <property type="project" value="InterPro"/>
</dbReference>
<evidence type="ECO:0000256" key="3">
    <source>
        <dbReference type="RuleBase" id="RU000418"/>
    </source>
</evidence>
<dbReference type="Gene3D" id="3.50.7.10">
    <property type="entry name" value="GroEL"/>
    <property type="match status" value="1"/>
</dbReference>
<organism evidence="5">
    <name type="scientific">Neotessella volvocina</name>
    <dbReference type="NCBI Taxonomy" id="52559"/>
    <lineage>
        <taxon>Eukaryota</taxon>
        <taxon>Sar</taxon>
        <taxon>Stramenopiles</taxon>
        <taxon>Ochrophyta</taxon>
        <taxon>Synurophyceae</taxon>
        <taxon>Synurales</taxon>
        <taxon>Neotessellaceae</taxon>
        <taxon>Neotessella</taxon>
    </lineage>
</organism>
<evidence type="ECO:0000256" key="1">
    <source>
        <dbReference type="ARBA" id="ARBA00006607"/>
    </source>
</evidence>
<dbReference type="SUPFAM" id="SSF48592">
    <property type="entry name" value="GroEL equatorial domain-like"/>
    <property type="match status" value="1"/>
</dbReference>
<keyword evidence="4" id="KW-0175">Coiled coil</keyword>
<reference evidence="5" key="1">
    <citation type="submission" date="2018-08" db="EMBL/GenBank/DDBJ databases">
        <title>Comparative Plastid Genomics of Synurophyceae: Evolutionary Evidence of Lateral Gene Transfer and Inverted Repeat Dynamics.</title>
        <authorList>
            <person name="Kim J.I."/>
            <person name="Shin H."/>
            <person name="Skaloud P."/>
            <person name="Jung J."/>
            <person name="Yoon H.S."/>
            <person name="Archibald J.M."/>
            <person name="Shin W."/>
        </authorList>
    </citation>
    <scope>NUCLEOTIDE SEQUENCE</scope>
    <source>
        <strain evidence="5">CCMP1781</strain>
    </source>
</reference>
<protein>
    <submittedName>
        <fullName evidence="5">Chaperonin GroEL</fullName>
    </submittedName>
</protein>
<dbReference type="InterPro" id="IPR027413">
    <property type="entry name" value="GROEL-like_equatorial_sf"/>
</dbReference>